<gene>
    <name evidence="1" type="ORF">FJSC11DRAFT_3490</name>
</gene>
<dbReference type="AlphaFoldDB" id="G6FX91"/>
<protein>
    <submittedName>
        <fullName evidence="1">Uncharacterized protein</fullName>
    </submittedName>
</protein>
<keyword evidence="2" id="KW-1185">Reference proteome</keyword>
<reference evidence="1 2" key="1">
    <citation type="submission" date="2011-09" db="EMBL/GenBank/DDBJ databases">
        <title>The draft genome of Fischerella sp. JSC-11.</title>
        <authorList>
            <consortium name="US DOE Joint Genome Institute (JGI-PGF)"/>
            <person name="Lucas S."/>
            <person name="Han J."/>
            <person name="Lapidus A."/>
            <person name="Cheng J.-F."/>
            <person name="Goodwin L."/>
            <person name="Pitluck S."/>
            <person name="Peters L."/>
            <person name="Land M.L."/>
            <person name="Hauser L."/>
            <person name="Sarkisova S."/>
            <person name="Bryant D.A."/>
            <person name="Brown I."/>
            <person name="Woyke T.J."/>
        </authorList>
    </citation>
    <scope>NUCLEOTIDE SEQUENCE [LARGE SCALE GENOMIC DNA]</scope>
    <source>
        <strain evidence="1 2">JSC-11</strain>
    </source>
</reference>
<dbReference type="Proteomes" id="UP000004344">
    <property type="component" value="Unassembled WGS sequence"/>
</dbReference>
<accession>G6FX91</accession>
<name>G6FX91_9CYAN</name>
<proteinExistence type="predicted"/>
<evidence type="ECO:0000313" key="1">
    <source>
        <dbReference type="EMBL" id="EHC10551.1"/>
    </source>
</evidence>
<comment type="caution">
    <text evidence="1">The sequence shown here is derived from an EMBL/GenBank/DDBJ whole genome shotgun (WGS) entry which is preliminary data.</text>
</comment>
<sequence>MLYNNSTAFRGKLKKNLFSFSLLQSFYLQANLHLHGARLANFVECSNFFSQVMEHLSYPKIIKLQDLRHLPKEGKNMFVFNEVESGIYKILGVHSCVPLFTI</sequence>
<organism evidence="1 2">
    <name type="scientific">Fischerella thermalis JSC-11</name>
    <dbReference type="NCBI Taxonomy" id="741277"/>
    <lineage>
        <taxon>Bacteria</taxon>
        <taxon>Bacillati</taxon>
        <taxon>Cyanobacteriota</taxon>
        <taxon>Cyanophyceae</taxon>
        <taxon>Nostocales</taxon>
        <taxon>Hapalosiphonaceae</taxon>
        <taxon>Fischerella</taxon>
    </lineage>
</organism>
<dbReference type="EMBL" id="AGIZ01000011">
    <property type="protein sequence ID" value="EHC10551.1"/>
    <property type="molecule type" value="Genomic_DNA"/>
</dbReference>
<dbReference type="PATRIC" id="fig|741277.3.peg.2901"/>
<evidence type="ECO:0000313" key="2">
    <source>
        <dbReference type="Proteomes" id="UP000004344"/>
    </source>
</evidence>